<protein>
    <submittedName>
        <fullName evidence="1">Uncharacterized protein</fullName>
    </submittedName>
</protein>
<reference evidence="1 2" key="1">
    <citation type="submission" date="2018-08" db="EMBL/GenBank/DDBJ databases">
        <authorList>
            <person name="Lee Y."/>
            <person name="Kakembo D."/>
        </authorList>
    </citation>
    <scope>NUCLEOTIDE SEQUENCE [LARGE SCALE GENOMIC DNA]</scope>
    <source>
        <strain evidence="1 2">JBCS1880</strain>
    </source>
</reference>
<keyword evidence="2" id="KW-1185">Reference proteome</keyword>
<name>A0AAI8KBD4_9PSED</name>
<evidence type="ECO:0000313" key="2">
    <source>
        <dbReference type="Proteomes" id="UP000258127"/>
    </source>
</evidence>
<dbReference type="CDD" id="cd22580">
    <property type="entry name" value="AcrIF11"/>
    <property type="match status" value="1"/>
</dbReference>
<dbReference type="EMBL" id="CP031641">
    <property type="protein sequence ID" value="AXO88461.1"/>
    <property type="molecule type" value="Genomic_DNA"/>
</dbReference>
<gene>
    <name evidence="1" type="ORF">DZC75_10805</name>
</gene>
<accession>A0AAI8KBD4</accession>
<organism evidence="1 2">
    <name type="scientific">Pseudomonas parafulva</name>
    <dbReference type="NCBI Taxonomy" id="157782"/>
    <lineage>
        <taxon>Bacteria</taxon>
        <taxon>Pseudomonadati</taxon>
        <taxon>Pseudomonadota</taxon>
        <taxon>Gammaproteobacteria</taxon>
        <taxon>Pseudomonadales</taxon>
        <taxon>Pseudomonadaceae</taxon>
        <taxon>Pseudomonas</taxon>
    </lineage>
</organism>
<dbReference type="Proteomes" id="UP000258127">
    <property type="component" value="Chromosome"/>
</dbReference>
<dbReference type="InterPro" id="IPR058829">
    <property type="entry name" value="AcrIF11-like"/>
</dbReference>
<proteinExistence type="predicted"/>
<dbReference type="Pfam" id="PF26151">
    <property type="entry name" value="AcrIF11_ADP_ribosyl"/>
    <property type="match status" value="1"/>
</dbReference>
<dbReference type="AlphaFoldDB" id="A0AAI8KBD4"/>
<evidence type="ECO:0000313" key="1">
    <source>
        <dbReference type="EMBL" id="AXO88461.1"/>
    </source>
</evidence>
<sequence>MELLHISYDIGRLVTSKEITAVIDLFHTSPTEINEVHAHGRFNEFLFFAHRPYVMTAGESVTYSLSIDDGLVIDAGGLFYHEDAAKLASLVDEFCTRFGVDMDTAEEIISERQQLDSFDADDSWDVQVFTARAAKLLGFRGVAVTDEQGTAYMIDMADRASELVRA</sequence>